<comment type="caution">
    <text evidence="10">The sequence shown here is derived from an EMBL/GenBank/DDBJ whole genome shotgun (WGS) entry which is preliminary data.</text>
</comment>
<evidence type="ECO:0000256" key="3">
    <source>
        <dbReference type="ARBA" id="ARBA00022670"/>
    </source>
</evidence>
<evidence type="ECO:0000313" key="10">
    <source>
        <dbReference type="EMBL" id="NBH62096.1"/>
    </source>
</evidence>
<dbReference type="AlphaFoldDB" id="A0A845QKG6"/>
<evidence type="ECO:0000313" key="11">
    <source>
        <dbReference type="Proteomes" id="UP000446866"/>
    </source>
</evidence>
<dbReference type="InterPro" id="IPR010964">
    <property type="entry name" value="M20A_pepV-rel"/>
</dbReference>
<dbReference type="InterPro" id="IPR011650">
    <property type="entry name" value="Peptidase_M20_dimer"/>
</dbReference>
<dbReference type="GO" id="GO:0006508">
    <property type="term" value="P:proteolysis"/>
    <property type="evidence" value="ECO:0007669"/>
    <property type="project" value="UniProtKB-KW"/>
</dbReference>
<dbReference type="GO" id="GO:0008270">
    <property type="term" value="F:zinc ion binding"/>
    <property type="evidence" value="ECO:0007669"/>
    <property type="project" value="InterPro"/>
</dbReference>
<proteinExistence type="inferred from homology"/>
<dbReference type="NCBIfam" id="TIGR01887">
    <property type="entry name" value="dipeptidaselike"/>
    <property type="match status" value="1"/>
</dbReference>
<evidence type="ECO:0000256" key="6">
    <source>
        <dbReference type="ARBA" id="ARBA00022833"/>
    </source>
</evidence>
<keyword evidence="11" id="KW-1185">Reference proteome</keyword>
<keyword evidence="5" id="KW-0378">Hydrolase</keyword>
<dbReference type="PROSITE" id="PS00759">
    <property type="entry name" value="ARGE_DAPE_CPG2_2"/>
    <property type="match status" value="1"/>
</dbReference>
<dbReference type="InterPro" id="IPR036264">
    <property type="entry name" value="Bact_exopeptidase_dim_dom"/>
</dbReference>
<sequence>MDQMIQSYMPQVKAFFEEHREEFLNDLAEMIAIDSQRTEAKEGMPYGEGPAAALAKTLEMAEGYGLYTENWENYVGIIQLNDSKERKLEILAHLDVVPEGKGWTVTEPFVMKEVDGRVYGRGTADDKGPALAAIYALRAIKELGIPLRESVRVTVGCDEECGSSDLDYYWTKTSPAEMTFSPDADYPLINLEKGHFGVKISGKLPEPASGVKIKYAKCGTKSNVIPDEAEVVVSGISEASASLMALEVYNDTIVETDFTAENEKEMKFFFKGKSAHAADPDSGNNAATAMLQLLAKLPKEDYGMLCQLEHMFQHDFNHGEGALIHYQDDESGEISVAFTIFNIEEDGTIFAQVDSRTPISVSEKDFDHFIKRLEDAGFEVETSYSAPHYVSPDTPLVQILLAHYEDWFSEKGECIAIGGGTYVHDIPGGVAFGCAKQGVDNKMHGPDEFAEVDQLLTSGMLFTTAIADLCK</sequence>
<name>A0A845QKG6_9FIRM</name>
<dbReference type="InterPro" id="IPR001261">
    <property type="entry name" value="ArgE/DapE_CS"/>
</dbReference>
<accession>A0A845QKG6</accession>
<evidence type="ECO:0000256" key="4">
    <source>
        <dbReference type="ARBA" id="ARBA00022723"/>
    </source>
</evidence>
<dbReference type="Pfam" id="PF07687">
    <property type="entry name" value="M20_dimer"/>
    <property type="match status" value="1"/>
</dbReference>
<dbReference type="PANTHER" id="PTHR43808:SF31">
    <property type="entry name" value="N-ACETYL-L-CITRULLINE DEACETYLASE"/>
    <property type="match status" value="1"/>
</dbReference>
<comment type="cofactor">
    <cofactor evidence="1">
        <name>Zn(2+)</name>
        <dbReference type="ChEBI" id="CHEBI:29105"/>
    </cofactor>
</comment>
<dbReference type="RefSeq" id="WP_160202383.1">
    <property type="nucleotide sequence ID" value="NZ_QXWK01000019.1"/>
</dbReference>
<evidence type="ECO:0000256" key="7">
    <source>
        <dbReference type="ARBA" id="ARBA00022997"/>
    </source>
</evidence>
<dbReference type="Gene3D" id="3.30.70.360">
    <property type="match status" value="2"/>
</dbReference>
<dbReference type="GO" id="GO:0008777">
    <property type="term" value="F:acetylornithine deacetylase activity"/>
    <property type="evidence" value="ECO:0007669"/>
    <property type="project" value="TreeGrafter"/>
</dbReference>
<organism evidence="10 11">
    <name type="scientific">Anaerotruncus colihominis</name>
    <dbReference type="NCBI Taxonomy" id="169435"/>
    <lineage>
        <taxon>Bacteria</taxon>
        <taxon>Bacillati</taxon>
        <taxon>Bacillota</taxon>
        <taxon>Clostridia</taxon>
        <taxon>Eubacteriales</taxon>
        <taxon>Oscillospiraceae</taxon>
        <taxon>Anaerotruncus</taxon>
    </lineage>
</organism>
<dbReference type="EMBL" id="QXWK01000019">
    <property type="protein sequence ID" value="NBH62096.1"/>
    <property type="molecule type" value="Genomic_DNA"/>
</dbReference>
<dbReference type="PANTHER" id="PTHR43808">
    <property type="entry name" value="ACETYLORNITHINE DEACETYLASE"/>
    <property type="match status" value="1"/>
</dbReference>
<keyword evidence="6" id="KW-0862">Zinc</keyword>
<dbReference type="Proteomes" id="UP000446866">
    <property type="component" value="Unassembled WGS sequence"/>
</dbReference>
<keyword evidence="8" id="KW-0482">Metalloprotease</keyword>
<evidence type="ECO:0000256" key="2">
    <source>
        <dbReference type="ARBA" id="ARBA00006247"/>
    </source>
</evidence>
<dbReference type="Gene3D" id="3.40.630.10">
    <property type="entry name" value="Zn peptidases"/>
    <property type="match status" value="1"/>
</dbReference>
<dbReference type="GO" id="GO:0006526">
    <property type="term" value="P:L-arginine biosynthetic process"/>
    <property type="evidence" value="ECO:0007669"/>
    <property type="project" value="TreeGrafter"/>
</dbReference>
<dbReference type="SUPFAM" id="SSF53187">
    <property type="entry name" value="Zn-dependent exopeptidases"/>
    <property type="match status" value="1"/>
</dbReference>
<dbReference type="InterPro" id="IPR002933">
    <property type="entry name" value="Peptidase_M20"/>
</dbReference>
<evidence type="ECO:0000256" key="5">
    <source>
        <dbReference type="ARBA" id="ARBA00022801"/>
    </source>
</evidence>
<comment type="similarity">
    <text evidence="2">Belongs to the peptidase M20A family.</text>
</comment>
<dbReference type="InterPro" id="IPR050072">
    <property type="entry name" value="Peptidase_M20A"/>
</dbReference>
<keyword evidence="3" id="KW-0645">Protease</keyword>
<dbReference type="GO" id="GO:0008237">
    <property type="term" value="F:metallopeptidase activity"/>
    <property type="evidence" value="ECO:0007669"/>
    <property type="project" value="UniProtKB-KW"/>
</dbReference>
<evidence type="ECO:0000259" key="9">
    <source>
        <dbReference type="Pfam" id="PF07687"/>
    </source>
</evidence>
<dbReference type="SUPFAM" id="SSF55031">
    <property type="entry name" value="Bacterial exopeptidase dimerisation domain"/>
    <property type="match status" value="1"/>
</dbReference>
<dbReference type="Pfam" id="PF01546">
    <property type="entry name" value="Peptidase_M20"/>
    <property type="match status" value="1"/>
</dbReference>
<keyword evidence="7" id="KW-0224">Dipeptidase</keyword>
<keyword evidence="4" id="KW-0479">Metal-binding</keyword>
<evidence type="ECO:0000256" key="8">
    <source>
        <dbReference type="ARBA" id="ARBA00023049"/>
    </source>
</evidence>
<feature type="domain" description="Peptidase M20 dimerisation" evidence="9">
    <location>
        <begin position="265"/>
        <end position="301"/>
    </location>
</feature>
<gene>
    <name evidence="10" type="ORF">D0435_10575</name>
</gene>
<protein>
    <submittedName>
        <fullName evidence="10">M20 family peptidase</fullName>
    </submittedName>
</protein>
<evidence type="ECO:0000256" key="1">
    <source>
        <dbReference type="ARBA" id="ARBA00001947"/>
    </source>
</evidence>
<dbReference type="GO" id="GO:0016805">
    <property type="term" value="F:dipeptidase activity"/>
    <property type="evidence" value="ECO:0007669"/>
    <property type="project" value="UniProtKB-KW"/>
</dbReference>
<reference evidence="10 11" key="1">
    <citation type="submission" date="2018-08" db="EMBL/GenBank/DDBJ databases">
        <title>Murine metabolic-syndrome-specific gut microbial biobank.</title>
        <authorList>
            <person name="Liu C."/>
        </authorList>
    </citation>
    <scope>NUCLEOTIDE SEQUENCE [LARGE SCALE GENOMIC DNA]</scope>
    <source>
        <strain evidence="10 11">28</strain>
    </source>
</reference>